<keyword evidence="3" id="KW-1185">Reference proteome</keyword>
<evidence type="ECO:0000313" key="3">
    <source>
        <dbReference type="Proteomes" id="UP001054837"/>
    </source>
</evidence>
<sequence>MVAFCAVVVKSKVVAKRESGISPGPVAEGSSLAARPSPFRSRRVPGRQKVRVRSHRRKTAKGRKKDLVALAQELGQKVDGEIHVIDLRKLIMKTPIFTADVEFSNPH</sequence>
<accession>A0AAV4QZH3</accession>
<comment type="caution">
    <text evidence="2">The sequence shown here is derived from an EMBL/GenBank/DDBJ whole genome shotgun (WGS) entry which is preliminary data.</text>
</comment>
<dbReference type="Proteomes" id="UP001054837">
    <property type="component" value="Unassembled WGS sequence"/>
</dbReference>
<dbReference type="AlphaFoldDB" id="A0AAV4QZH3"/>
<reference evidence="2 3" key="1">
    <citation type="submission" date="2021-06" db="EMBL/GenBank/DDBJ databases">
        <title>Caerostris darwini draft genome.</title>
        <authorList>
            <person name="Kono N."/>
            <person name="Arakawa K."/>
        </authorList>
    </citation>
    <scope>NUCLEOTIDE SEQUENCE [LARGE SCALE GENOMIC DNA]</scope>
</reference>
<evidence type="ECO:0000256" key="1">
    <source>
        <dbReference type="SAM" id="MobiDB-lite"/>
    </source>
</evidence>
<name>A0AAV4QZH3_9ARAC</name>
<dbReference type="EMBL" id="BPLQ01005242">
    <property type="protein sequence ID" value="GIY13452.1"/>
    <property type="molecule type" value="Genomic_DNA"/>
</dbReference>
<proteinExistence type="predicted"/>
<feature type="compositionally biased region" description="Basic residues" evidence="1">
    <location>
        <begin position="40"/>
        <end position="63"/>
    </location>
</feature>
<evidence type="ECO:0000313" key="2">
    <source>
        <dbReference type="EMBL" id="GIY13452.1"/>
    </source>
</evidence>
<protein>
    <submittedName>
        <fullName evidence="2">Uncharacterized protein</fullName>
    </submittedName>
</protein>
<gene>
    <name evidence="2" type="ORF">CDAR_14711</name>
</gene>
<feature type="region of interest" description="Disordered" evidence="1">
    <location>
        <begin position="19"/>
        <end position="63"/>
    </location>
</feature>
<organism evidence="2 3">
    <name type="scientific">Caerostris darwini</name>
    <dbReference type="NCBI Taxonomy" id="1538125"/>
    <lineage>
        <taxon>Eukaryota</taxon>
        <taxon>Metazoa</taxon>
        <taxon>Ecdysozoa</taxon>
        <taxon>Arthropoda</taxon>
        <taxon>Chelicerata</taxon>
        <taxon>Arachnida</taxon>
        <taxon>Araneae</taxon>
        <taxon>Araneomorphae</taxon>
        <taxon>Entelegynae</taxon>
        <taxon>Araneoidea</taxon>
        <taxon>Araneidae</taxon>
        <taxon>Caerostris</taxon>
    </lineage>
</organism>